<evidence type="ECO:0000256" key="1">
    <source>
        <dbReference type="ARBA" id="ARBA00004202"/>
    </source>
</evidence>
<evidence type="ECO:0000256" key="7">
    <source>
        <dbReference type="ARBA" id="ARBA00023136"/>
    </source>
</evidence>
<keyword evidence="7" id="KW-0472">Membrane</keyword>
<keyword evidence="9" id="KW-0067">ATP-binding</keyword>
<dbReference type="PANTHER" id="PTHR42771:SF2">
    <property type="entry name" value="IRON(3+)-HYDROXAMATE IMPORT ATP-BINDING PROTEIN FHUC"/>
    <property type="match status" value="1"/>
</dbReference>
<evidence type="ECO:0000256" key="6">
    <source>
        <dbReference type="ARBA" id="ARBA00023065"/>
    </source>
</evidence>
<dbReference type="Proteomes" id="UP001142292">
    <property type="component" value="Unassembled WGS sequence"/>
</dbReference>
<keyword evidence="10" id="KW-1185">Reference proteome</keyword>
<dbReference type="PANTHER" id="PTHR42771">
    <property type="entry name" value="IRON(3+)-HYDROXAMATE IMPORT ATP-BINDING PROTEIN FHUC"/>
    <property type="match status" value="1"/>
</dbReference>
<keyword evidence="3" id="KW-1003">Cell membrane</keyword>
<keyword evidence="5" id="KW-0408">Iron</keyword>
<proteinExistence type="predicted"/>
<keyword evidence="9" id="KW-0547">Nucleotide-binding</keyword>
<comment type="subcellular location">
    <subcellularLocation>
        <location evidence="1">Cell membrane</location>
        <topology evidence="1">Peripheral membrane protein</topology>
    </subcellularLocation>
</comment>
<keyword evidence="4" id="KW-0410">Iron transport</keyword>
<feature type="domain" description="AAA+ ATPase" evidence="8">
    <location>
        <begin position="77"/>
        <end position="247"/>
    </location>
</feature>
<dbReference type="EMBL" id="BSEL01000007">
    <property type="protein sequence ID" value="GLJ69389.1"/>
    <property type="molecule type" value="Genomic_DNA"/>
</dbReference>
<organism evidence="9 10">
    <name type="scientific">Nocardioides luteus</name>
    <dbReference type="NCBI Taxonomy" id="1844"/>
    <lineage>
        <taxon>Bacteria</taxon>
        <taxon>Bacillati</taxon>
        <taxon>Actinomycetota</taxon>
        <taxon>Actinomycetes</taxon>
        <taxon>Propionibacteriales</taxon>
        <taxon>Nocardioidaceae</taxon>
        <taxon>Nocardioides</taxon>
    </lineage>
</organism>
<evidence type="ECO:0000256" key="4">
    <source>
        <dbReference type="ARBA" id="ARBA00022496"/>
    </source>
</evidence>
<dbReference type="InterPro" id="IPR038729">
    <property type="entry name" value="Rad50/SbcC_AAA"/>
</dbReference>
<protein>
    <submittedName>
        <fullName evidence="9">ABC transporter, ATP-binding protein</fullName>
    </submittedName>
</protein>
<dbReference type="GO" id="GO:0005524">
    <property type="term" value="F:ATP binding"/>
    <property type="evidence" value="ECO:0007669"/>
    <property type="project" value="UniProtKB-KW"/>
</dbReference>
<accession>A0ABQ5T1M2</accession>
<sequence length="277" mass="30482">MEIRTTRLSTSISTDGDALAMLASVGHIAPNIQDMDFDQPPVVRVEADLRREPLARGEWPLTVPAVAQIVEEGLDLADGVTFLVGENGSGKSTLVEAVAAAYGLNPEGGSQNSRHSTRASESPLGRVLRLERGLGAARWGFFLRAETMHSWYTYIEELGAPPPGEPVFHEMSHGESFLAVLRDRFRTPGFYCLDEPEAALSFMSTMGLIAALDQVVEDGGQVLCATHSPVLAAMPGATILEVGEWGLRETTWEELELVRHWRSYLEDPRRYLRHILD</sequence>
<gene>
    <name evidence="9" type="ORF">GCM10017579_34250</name>
</gene>
<evidence type="ECO:0000256" key="3">
    <source>
        <dbReference type="ARBA" id="ARBA00022475"/>
    </source>
</evidence>
<dbReference type="Pfam" id="PF13476">
    <property type="entry name" value="AAA_23"/>
    <property type="match status" value="1"/>
</dbReference>
<dbReference type="Gene3D" id="3.40.50.300">
    <property type="entry name" value="P-loop containing nucleotide triphosphate hydrolases"/>
    <property type="match status" value="2"/>
</dbReference>
<comment type="caution">
    <text evidence="9">The sequence shown here is derived from an EMBL/GenBank/DDBJ whole genome shotgun (WGS) entry which is preliminary data.</text>
</comment>
<dbReference type="InterPro" id="IPR003593">
    <property type="entry name" value="AAA+_ATPase"/>
</dbReference>
<evidence type="ECO:0000313" key="10">
    <source>
        <dbReference type="Proteomes" id="UP001142292"/>
    </source>
</evidence>
<evidence type="ECO:0000313" key="9">
    <source>
        <dbReference type="EMBL" id="GLJ69389.1"/>
    </source>
</evidence>
<reference evidence="9" key="1">
    <citation type="journal article" date="2014" name="Int. J. Syst. Evol. Microbiol.">
        <title>Complete genome of a new Firmicutes species belonging to the dominant human colonic microbiota ('Ruminococcus bicirculans') reveals two chromosomes and a selective capacity to utilize plant glucans.</title>
        <authorList>
            <consortium name="NISC Comparative Sequencing Program"/>
            <person name="Wegmann U."/>
            <person name="Louis P."/>
            <person name="Goesmann A."/>
            <person name="Henrissat B."/>
            <person name="Duncan S.H."/>
            <person name="Flint H.J."/>
        </authorList>
    </citation>
    <scope>NUCLEOTIDE SEQUENCE</scope>
    <source>
        <strain evidence="9">VKM Ac-1246</strain>
    </source>
</reference>
<keyword evidence="6" id="KW-0406">Ion transport</keyword>
<dbReference type="SUPFAM" id="SSF52540">
    <property type="entry name" value="P-loop containing nucleoside triphosphate hydrolases"/>
    <property type="match status" value="1"/>
</dbReference>
<dbReference type="InterPro" id="IPR027417">
    <property type="entry name" value="P-loop_NTPase"/>
</dbReference>
<keyword evidence="2" id="KW-0813">Transport</keyword>
<reference evidence="9" key="2">
    <citation type="submission" date="2023-01" db="EMBL/GenBank/DDBJ databases">
        <authorList>
            <person name="Sun Q."/>
            <person name="Evtushenko L."/>
        </authorList>
    </citation>
    <scope>NUCLEOTIDE SEQUENCE</scope>
    <source>
        <strain evidence="9">VKM Ac-1246</strain>
    </source>
</reference>
<dbReference type="SMART" id="SM00382">
    <property type="entry name" value="AAA"/>
    <property type="match status" value="1"/>
</dbReference>
<dbReference type="InterPro" id="IPR051535">
    <property type="entry name" value="Siderophore_ABC-ATPase"/>
</dbReference>
<evidence type="ECO:0000256" key="2">
    <source>
        <dbReference type="ARBA" id="ARBA00022448"/>
    </source>
</evidence>
<evidence type="ECO:0000259" key="8">
    <source>
        <dbReference type="SMART" id="SM00382"/>
    </source>
</evidence>
<evidence type="ECO:0000256" key="5">
    <source>
        <dbReference type="ARBA" id="ARBA00023004"/>
    </source>
</evidence>
<name>A0ABQ5T1M2_9ACTN</name>